<evidence type="ECO:0000313" key="2">
    <source>
        <dbReference type="EMBL" id="TCS35625.1"/>
    </source>
</evidence>
<dbReference type="Gene3D" id="3.40.50.620">
    <property type="entry name" value="HUPs"/>
    <property type="match status" value="1"/>
</dbReference>
<proteinExistence type="predicted"/>
<comment type="caution">
    <text evidence="2">The sequence shown here is derived from an EMBL/GenBank/DDBJ whole genome shotgun (WGS) entry which is preliminary data.</text>
</comment>
<dbReference type="SUPFAM" id="SSF52540">
    <property type="entry name" value="P-loop containing nucleoside triphosphate hydrolases"/>
    <property type="match status" value="1"/>
</dbReference>
<reference evidence="2 3" key="1">
    <citation type="submission" date="2019-03" db="EMBL/GenBank/DDBJ databases">
        <title>Genomic Encyclopedia of Type Strains, Phase IV (KMG-IV): sequencing the most valuable type-strain genomes for metagenomic binning, comparative biology and taxonomic classification.</title>
        <authorList>
            <person name="Goeker M."/>
        </authorList>
    </citation>
    <scope>NUCLEOTIDE SEQUENCE [LARGE SCALE GENOMIC DNA]</scope>
    <source>
        <strain evidence="2 3">DSM 7445</strain>
    </source>
</reference>
<keyword evidence="3" id="KW-1185">Reference proteome</keyword>
<organism evidence="2 3">
    <name type="scientific">Paucimonas lemoignei</name>
    <name type="common">Pseudomonas lemoignei</name>
    <dbReference type="NCBI Taxonomy" id="29443"/>
    <lineage>
        <taxon>Bacteria</taxon>
        <taxon>Pseudomonadati</taxon>
        <taxon>Pseudomonadota</taxon>
        <taxon>Betaproteobacteria</taxon>
        <taxon>Burkholderiales</taxon>
        <taxon>Burkholderiaceae</taxon>
        <taxon>Paucimonas</taxon>
    </lineage>
</organism>
<dbReference type="RefSeq" id="WP_243656804.1">
    <property type="nucleotide sequence ID" value="NZ_SLZQ01000010.1"/>
</dbReference>
<accession>A0A4R3HUE4</accession>
<keyword evidence="2" id="KW-0808">Transferase</keyword>
<dbReference type="AlphaFoldDB" id="A0A4R3HUE4"/>
<dbReference type="InterPro" id="IPR014729">
    <property type="entry name" value="Rossmann-like_a/b/a_fold"/>
</dbReference>
<sequence>MALVAAIGSKHCFYLTMNQAKQFKRGLVVGKFCPLHKGHELLINRALQACERVTVISYTKPGFEHCGRAARETWLKSLFPGIEMLVIDDESLRNTCQQRGLLFQEIPDNDAGDEIHRQFVGWLCWEVLSHTVDAVFTSENYGDGFAKTLSHYFSARTGSSNQVTHVCVDKSRTAIPISGSAIRQNPTYYRDFLSPIVYASFIRRVCFLGGESSGKTTLAAAMASRFATKWVPEYGRELWLQKQGKLETTDMVSIAREQVAREVAQSQQATQWLFCDTSPLTTLFYSLALFGNADQELRKLANREYDHVFLCAPDFPFVQDGTRQNSEFREHQHAWYLDELRKRSIRFELISGSFSDRIEAASRLLPSRQEMQVTCHTSED</sequence>
<dbReference type="Proteomes" id="UP000295382">
    <property type="component" value="Unassembled WGS sequence"/>
</dbReference>
<dbReference type="Gene3D" id="3.40.50.300">
    <property type="entry name" value="P-loop containing nucleotide triphosphate hydrolases"/>
    <property type="match status" value="1"/>
</dbReference>
<protein>
    <submittedName>
        <fullName evidence="2">NadR type nicotinamide-nucleotide adenylyltransferase</fullName>
    </submittedName>
</protein>
<name>A0A4R3HUE4_PAULE</name>
<feature type="domain" description="NadR/Ttd14 AAA" evidence="1">
    <location>
        <begin position="204"/>
        <end position="357"/>
    </location>
</feature>
<dbReference type="EMBL" id="SLZQ01000010">
    <property type="protein sequence ID" value="TCS35625.1"/>
    <property type="molecule type" value="Genomic_DNA"/>
</dbReference>
<evidence type="ECO:0000259" key="1">
    <source>
        <dbReference type="Pfam" id="PF13521"/>
    </source>
</evidence>
<dbReference type="InterPro" id="IPR038727">
    <property type="entry name" value="NadR/Ttd14_AAA_dom"/>
</dbReference>
<dbReference type="InterPro" id="IPR052735">
    <property type="entry name" value="NAD_biosynth-regulator"/>
</dbReference>
<dbReference type="SUPFAM" id="SSF52374">
    <property type="entry name" value="Nucleotidylyl transferase"/>
    <property type="match status" value="1"/>
</dbReference>
<evidence type="ECO:0000313" key="3">
    <source>
        <dbReference type="Proteomes" id="UP000295382"/>
    </source>
</evidence>
<dbReference type="Pfam" id="PF13521">
    <property type="entry name" value="AAA_28"/>
    <property type="match status" value="1"/>
</dbReference>
<gene>
    <name evidence="2" type="ORF">EDC30_11094</name>
</gene>
<dbReference type="InterPro" id="IPR027417">
    <property type="entry name" value="P-loop_NTPase"/>
</dbReference>
<dbReference type="PANTHER" id="PTHR37512:SF1">
    <property type="entry name" value="NADR_TTD14 AAA DOMAIN-CONTAINING PROTEIN"/>
    <property type="match status" value="1"/>
</dbReference>
<dbReference type="GO" id="GO:0016779">
    <property type="term" value="F:nucleotidyltransferase activity"/>
    <property type="evidence" value="ECO:0007669"/>
    <property type="project" value="UniProtKB-KW"/>
</dbReference>
<dbReference type="PANTHER" id="PTHR37512">
    <property type="entry name" value="TRIFUNCTIONAL NAD BIOSYNTHESIS/REGULATOR PROTEIN NADR"/>
    <property type="match status" value="1"/>
</dbReference>
<keyword evidence="2" id="KW-0548">Nucleotidyltransferase</keyword>